<evidence type="ECO:0000256" key="7">
    <source>
        <dbReference type="SAM" id="MobiDB-lite"/>
    </source>
</evidence>
<feature type="compositionally biased region" description="Acidic residues" evidence="7">
    <location>
        <begin position="54"/>
        <end position="63"/>
    </location>
</feature>
<evidence type="ECO:0000256" key="4">
    <source>
        <dbReference type="ARBA" id="ARBA00022692"/>
    </source>
</evidence>
<evidence type="ECO:0000256" key="3">
    <source>
        <dbReference type="ARBA" id="ARBA00022448"/>
    </source>
</evidence>
<keyword evidence="11" id="KW-1185">Reference proteome</keyword>
<comment type="similarity">
    <text evidence="2">Belongs to the major facilitator superfamily. Monocarboxylate porter (TC 2.A.1.13) family.</text>
</comment>
<keyword evidence="6 8" id="KW-0472">Membrane</keyword>
<feature type="transmembrane region" description="Helical" evidence="8">
    <location>
        <begin position="255"/>
        <end position="275"/>
    </location>
</feature>
<gene>
    <name evidence="10" type="ORF">PG996_005133</name>
</gene>
<feature type="transmembrane region" description="Helical" evidence="8">
    <location>
        <begin position="224"/>
        <end position="243"/>
    </location>
</feature>
<dbReference type="PANTHER" id="PTHR11360:SF224">
    <property type="entry name" value="MAJOR FACILITATOR SUPERFAMILY (MFS) PROFILE DOMAIN-CONTAINING PROTEIN-RELATED"/>
    <property type="match status" value="1"/>
</dbReference>
<keyword evidence="5 8" id="KW-1133">Transmembrane helix</keyword>
<dbReference type="SUPFAM" id="SSF103473">
    <property type="entry name" value="MFS general substrate transporter"/>
    <property type="match status" value="1"/>
</dbReference>
<accession>A0ABR1VKM8</accession>
<dbReference type="Proteomes" id="UP001446871">
    <property type="component" value="Unassembled WGS sequence"/>
</dbReference>
<dbReference type="InterPro" id="IPR011701">
    <property type="entry name" value="MFS"/>
</dbReference>
<feature type="transmembrane region" description="Helical" evidence="8">
    <location>
        <begin position="342"/>
        <end position="359"/>
    </location>
</feature>
<evidence type="ECO:0000313" key="11">
    <source>
        <dbReference type="Proteomes" id="UP001446871"/>
    </source>
</evidence>
<feature type="transmembrane region" description="Helical" evidence="8">
    <location>
        <begin position="396"/>
        <end position="423"/>
    </location>
</feature>
<dbReference type="InterPro" id="IPR036259">
    <property type="entry name" value="MFS_trans_sf"/>
</dbReference>
<dbReference type="CDD" id="cd17352">
    <property type="entry name" value="MFS_MCT_SLC16"/>
    <property type="match status" value="1"/>
</dbReference>
<protein>
    <submittedName>
        <fullName evidence="10">Monocarboxylate</fullName>
    </submittedName>
</protein>
<evidence type="ECO:0000259" key="9">
    <source>
        <dbReference type="PROSITE" id="PS50850"/>
    </source>
</evidence>
<feature type="transmembrane region" description="Helical" evidence="8">
    <location>
        <begin position="166"/>
        <end position="185"/>
    </location>
</feature>
<dbReference type="PROSITE" id="PS50850">
    <property type="entry name" value="MFS"/>
    <property type="match status" value="1"/>
</dbReference>
<dbReference type="PANTHER" id="PTHR11360">
    <property type="entry name" value="MONOCARBOXYLATE TRANSPORTER"/>
    <property type="match status" value="1"/>
</dbReference>
<feature type="transmembrane region" description="Helical" evidence="8">
    <location>
        <begin position="435"/>
        <end position="455"/>
    </location>
</feature>
<dbReference type="InterPro" id="IPR050327">
    <property type="entry name" value="Proton-linked_MCT"/>
</dbReference>
<dbReference type="Pfam" id="PF07690">
    <property type="entry name" value="MFS_1"/>
    <property type="match status" value="1"/>
</dbReference>
<dbReference type="Gene3D" id="1.20.1250.20">
    <property type="entry name" value="MFS general substrate transporter like domains"/>
    <property type="match status" value="1"/>
</dbReference>
<evidence type="ECO:0000256" key="1">
    <source>
        <dbReference type="ARBA" id="ARBA00004141"/>
    </source>
</evidence>
<proteinExistence type="inferred from homology"/>
<feature type="transmembrane region" description="Helical" evidence="8">
    <location>
        <begin position="467"/>
        <end position="485"/>
    </location>
</feature>
<evidence type="ECO:0000256" key="6">
    <source>
        <dbReference type="ARBA" id="ARBA00023136"/>
    </source>
</evidence>
<feature type="region of interest" description="Disordered" evidence="7">
    <location>
        <begin position="15"/>
        <end position="64"/>
    </location>
</feature>
<comment type="subcellular location">
    <subcellularLocation>
        <location evidence="1">Membrane</location>
        <topology evidence="1">Multi-pass membrane protein</topology>
    </subcellularLocation>
</comment>
<feature type="compositionally biased region" description="Low complexity" evidence="7">
    <location>
        <begin position="39"/>
        <end position="53"/>
    </location>
</feature>
<organism evidence="10 11">
    <name type="scientific">Apiospora saccharicola</name>
    <dbReference type="NCBI Taxonomy" id="335842"/>
    <lineage>
        <taxon>Eukaryota</taxon>
        <taxon>Fungi</taxon>
        <taxon>Dikarya</taxon>
        <taxon>Ascomycota</taxon>
        <taxon>Pezizomycotina</taxon>
        <taxon>Sordariomycetes</taxon>
        <taxon>Xylariomycetidae</taxon>
        <taxon>Amphisphaeriales</taxon>
        <taxon>Apiosporaceae</taxon>
        <taxon>Apiospora</taxon>
    </lineage>
</organism>
<comment type="caution">
    <text evidence="10">The sequence shown here is derived from an EMBL/GenBank/DDBJ whole genome shotgun (WGS) entry which is preliminary data.</text>
</comment>
<evidence type="ECO:0000256" key="8">
    <source>
        <dbReference type="SAM" id="Phobius"/>
    </source>
</evidence>
<dbReference type="EMBL" id="JAQQWM010000003">
    <property type="protein sequence ID" value="KAK8071785.1"/>
    <property type="molecule type" value="Genomic_DNA"/>
</dbReference>
<reference evidence="10 11" key="1">
    <citation type="submission" date="2023-01" db="EMBL/GenBank/DDBJ databases">
        <title>Analysis of 21 Apiospora genomes using comparative genomics revels a genus with tremendous synthesis potential of carbohydrate active enzymes and secondary metabolites.</title>
        <authorList>
            <person name="Sorensen T."/>
        </authorList>
    </citation>
    <scope>NUCLEOTIDE SEQUENCE [LARGE SCALE GENOMIC DNA]</scope>
    <source>
        <strain evidence="10 11">CBS 83171</strain>
    </source>
</reference>
<feature type="transmembrane region" description="Helical" evidence="8">
    <location>
        <begin position="308"/>
        <end position="330"/>
    </location>
</feature>
<name>A0ABR1VKM8_9PEZI</name>
<evidence type="ECO:0000256" key="5">
    <source>
        <dbReference type="ARBA" id="ARBA00022989"/>
    </source>
</evidence>
<evidence type="ECO:0000256" key="2">
    <source>
        <dbReference type="ARBA" id="ARBA00006727"/>
    </source>
</evidence>
<feature type="transmembrane region" description="Helical" evidence="8">
    <location>
        <begin position="136"/>
        <end position="154"/>
    </location>
</feature>
<feature type="transmembrane region" description="Helical" evidence="8">
    <location>
        <begin position="191"/>
        <end position="212"/>
    </location>
</feature>
<feature type="transmembrane region" description="Helical" evidence="8">
    <location>
        <begin position="371"/>
        <end position="390"/>
    </location>
</feature>
<feature type="domain" description="Major facilitator superfamily (MFS) profile" evidence="9">
    <location>
        <begin position="78"/>
        <end position="496"/>
    </location>
</feature>
<keyword evidence="4 8" id="KW-0812">Transmembrane</keyword>
<dbReference type="InterPro" id="IPR020846">
    <property type="entry name" value="MFS_dom"/>
</dbReference>
<keyword evidence="3" id="KW-0813">Transport</keyword>
<sequence>MASIGADSSLAMAELEKVQTPITESSGHKAEKEAGGGPPNNNHDGPTTSSVESSDVEDEDETPDGGAKAWLMILGAWCCSFCSYGWLNSKFSPGCRLLFPVRFAPPPTLSSALHEGVGIFQQYYETGPLSDYSPSTIAWITSLQIFFLSFLGPVIGRLNDTYGPRVLVAVGSFLHVFGLMMSSLSTEYYQILLSQGVCSAIGVSAIFLPALACVSGWFTKRRGLAFGVLSTGSSLGGVVFPLIISNLLRTVGYGWTLRICAFMILALLFVANAFVRQRPTRESAASRQRGIGGMTREQMLKPFRERAFQILLLGQFIIPYGLYVPITYLPSAAVGAGMSESLSQYLVTFYNAASLVGRASSGYLSDKAGRFNVFCGACFIASILVLSMWIPGSTDAVLIAFAVLFGVSSGAYISLMAALVSSVSPLEELGYRNGLCFLAGSVGGLTTSPIAGAILDSSIGGWTGLKAFSGVMMFIGTAVTFGVRIQMTGLKLWVAF</sequence>
<evidence type="ECO:0000313" key="10">
    <source>
        <dbReference type="EMBL" id="KAK8071785.1"/>
    </source>
</evidence>